<proteinExistence type="predicted"/>
<evidence type="ECO:0000313" key="4">
    <source>
        <dbReference type="EMBL" id="RGZ76173.1"/>
    </source>
</evidence>
<dbReference type="Gene3D" id="2.180.10.10">
    <property type="entry name" value="RHS repeat-associated core"/>
    <property type="match status" value="1"/>
</dbReference>
<evidence type="ECO:0000313" key="1">
    <source>
        <dbReference type="EMBL" id="MSC60206.1"/>
    </source>
</evidence>
<dbReference type="PANTHER" id="PTHR32305">
    <property type="match status" value="1"/>
</dbReference>
<dbReference type="EMBL" id="QSEN01000004">
    <property type="protein sequence ID" value="RGZ76173.1"/>
    <property type="molecule type" value="Genomic_DNA"/>
</dbReference>
<evidence type="ECO:0000313" key="5">
    <source>
        <dbReference type="EMBL" id="RHA12988.1"/>
    </source>
</evidence>
<dbReference type="AlphaFoldDB" id="A0A395ZFH7"/>
<evidence type="ECO:0000313" key="10">
    <source>
        <dbReference type="Proteomes" id="UP000285209"/>
    </source>
</evidence>
<dbReference type="Proteomes" id="UP000260717">
    <property type="component" value="Unassembled WGS sequence"/>
</dbReference>
<protein>
    <submittedName>
        <fullName evidence="5">RHS repeat-associated core domain-containing protein</fullName>
    </submittedName>
</protein>
<dbReference type="NCBIfam" id="TIGR03696">
    <property type="entry name" value="Rhs_assc_core"/>
    <property type="match status" value="1"/>
</dbReference>
<dbReference type="EMBL" id="QSTI01000020">
    <property type="protein sequence ID" value="RGM46568.1"/>
    <property type="molecule type" value="Genomic_DNA"/>
</dbReference>
<reference evidence="7 8" key="1">
    <citation type="submission" date="2018-08" db="EMBL/GenBank/DDBJ databases">
        <title>A genome reference for cultivated species of the human gut microbiota.</title>
        <authorList>
            <person name="Zou Y."/>
            <person name="Xue W."/>
            <person name="Luo G."/>
        </authorList>
    </citation>
    <scope>NUCLEOTIDE SEQUENCE [LARGE SCALE GENOMIC DNA]</scope>
    <source>
        <strain evidence="6 9">AM30-13AC</strain>
        <strain evidence="5 11">AM44-1AT</strain>
        <strain evidence="4 8">AM48-7</strain>
        <strain evidence="3 10">AM54-25XD</strain>
        <strain evidence="2 7">OM08-12AT</strain>
    </source>
</reference>
<dbReference type="InterPro" id="IPR022385">
    <property type="entry name" value="Rhs_assc_core"/>
</dbReference>
<dbReference type="EMBL" id="QSDV01000003">
    <property type="protein sequence ID" value="RGZ19427.1"/>
    <property type="molecule type" value="Genomic_DNA"/>
</dbReference>
<evidence type="ECO:0000313" key="7">
    <source>
        <dbReference type="Proteomes" id="UP000260717"/>
    </source>
</evidence>
<dbReference type="InterPro" id="IPR050708">
    <property type="entry name" value="T6SS_VgrG/RHS"/>
</dbReference>
<reference evidence="1 12" key="2">
    <citation type="journal article" date="2019" name="Nat. Med.">
        <title>A library of human gut bacterial isolates paired with longitudinal multiomics data enables mechanistic microbiome research.</title>
        <authorList>
            <person name="Poyet M."/>
            <person name="Groussin M."/>
            <person name="Gibbons S.M."/>
            <person name="Avila-Pacheco J."/>
            <person name="Jiang X."/>
            <person name="Kearney S.M."/>
            <person name="Perrotta A.R."/>
            <person name="Berdy B."/>
            <person name="Zhao S."/>
            <person name="Lieberman T.D."/>
            <person name="Swanson P.K."/>
            <person name="Smith M."/>
            <person name="Roesemann S."/>
            <person name="Alexander J.E."/>
            <person name="Rich S.A."/>
            <person name="Livny J."/>
            <person name="Vlamakis H."/>
            <person name="Clish C."/>
            <person name="Bullock K."/>
            <person name="Deik A."/>
            <person name="Scott J."/>
            <person name="Pierce K.A."/>
            <person name="Xavier R.J."/>
            <person name="Alm E.J."/>
        </authorList>
    </citation>
    <scope>NUCLEOTIDE SEQUENCE [LARGE SCALE GENOMIC DNA]</scope>
    <source>
        <strain evidence="1 12">BIOML-A11</strain>
    </source>
</reference>
<dbReference type="Proteomes" id="UP000284835">
    <property type="component" value="Unassembled WGS sequence"/>
</dbReference>
<dbReference type="Proteomes" id="UP000285209">
    <property type="component" value="Unassembled WGS sequence"/>
</dbReference>
<evidence type="ECO:0000313" key="6">
    <source>
        <dbReference type="EMBL" id="RHD94358.1"/>
    </source>
</evidence>
<sequence length="102" mass="11563">MVLDAAGSIQNDYQYDAFGQRIAGQENIPNRLRYNAQIEDDLTGLYYLRARYYNTGIGRFTQEDVIYNDGLNLYAHCSSNPVMYEDPSGYSANVTESVGEEK</sequence>
<dbReference type="EMBL" id="QSFB01000011">
    <property type="protein sequence ID" value="RHA12988.1"/>
    <property type="molecule type" value="Genomic_DNA"/>
</dbReference>
<dbReference type="Proteomes" id="UP000283431">
    <property type="component" value="Unassembled WGS sequence"/>
</dbReference>
<evidence type="ECO:0000313" key="12">
    <source>
        <dbReference type="Proteomes" id="UP000479563"/>
    </source>
</evidence>
<organism evidence="5 11">
    <name type="scientific">Agathobacter rectalis</name>
    <dbReference type="NCBI Taxonomy" id="39491"/>
    <lineage>
        <taxon>Bacteria</taxon>
        <taxon>Bacillati</taxon>
        <taxon>Bacillota</taxon>
        <taxon>Clostridia</taxon>
        <taxon>Lachnospirales</taxon>
        <taxon>Lachnospiraceae</taxon>
        <taxon>Agathobacter</taxon>
    </lineage>
</organism>
<dbReference type="Proteomes" id="UP000479563">
    <property type="component" value="Unassembled WGS sequence"/>
</dbReference>
<evidence type="ECO:0000313" key="3">
    <source>
        <dbReference type="EMBL" id="RGZ19427.1"/>
    </source>
</evidence>
<dbReference type="Proteomes" id="UP000286341">
    <property type="component" value="Unassembled WGS sequence"/>
</dbReference>
<evidence type="ECO:0000313" key="8">
    <source>
        <dbReference type="Proteomes" id="UP000283431"/>
    </source>
</evidence>
<dbReference type="PANTHER" id="PTHR32305:SF15">
    <property type="entry name" value="PROTEIN RHSA-RELATED"/>
    <property type="match status" value="1"/>
</dbReference>
<dbReference type="EMBL" id="WKQP01000010">
    <property type="protein sequence ID" value="MSC60206.1"/>
    <property type="molecule type" value="Genomic_DNA"/>
</dbReference>
<accession>A0A395ZFH7</accession>
<evidence type="ECO:0000313" key="2">
    <source>
        <dbReference type="EMBL" id="RGM46568.1"/>
    </source>
</evidence>
<comment type="caution">
    <text evidence="5">The sequence shown here is derived from an EMBL/GenBank/DDBJ whole genome shotgun (WGS) entry which is preliminary data.</text>
</comment>
<evidence type="ECO:0000313" key="11">
    <source>
        <dbReference type="Proteomes" id="UP000286341"/>
    </source>
</evidence>
<dbReference type="EMBL" id="QSJS01000009">
    <property type="protein sequence ID" value="RHD94358.1"/>
    <property type="molecule type" value="Genomic_DNA"/>
</dbReference>
<gene>
    <name evidence="6" type="ORF">DW775_08590</name>
    <name evidence="5" type="ORF">DW948_08640</name>
    <name evidence="4" type="ORF">DW975_03240</name>
    <name evidence="3" type="ORF">DXA03_03345</name>
    <name evidence="2" type="ORF">DXC13_11535</name>
    <name evidence="1" type="ORF">GKE07_08365</name>
</gene>
<name>A0A395ZFH7_9FIRM</name>
<evidence type="ECO:0000313" key="9">
    <source>
        <dbReference type="Proteomes" id="UP000284835"/>
    </source>
</evidence>